<evidence type="ECO:0000256" key="4">
    <source>
        <dbReference type="ARBA" id="ARBA00022989"/>
    </source>
</evidence>
<dbReference type="CDD" id="cd17321">
    <property type="entry name" value="MFS_MMR_MDR_like"/>
    <property type="match status" value="1"/>
</dbReference>
<feature type="transmembrane region" description="Helical" evidence="7">
    <location>
        <begin position="207"/>
        <end position="226"/>
    </location>
</feature>
<dbReference type="Pfam" id="PF07690">
    <property type="entry name" value="MFS_1"/>
    <property type="match status" value="1"/>
</dbReference>
<feature type="transmembrane region" description="Helical" evidence="7">
    <location>
        <begin position="143"/>
        <end position="167"/>
    </location>
</feature>
<name>A0A5P2CPU8_STRVZ</name>
<proteinExistence type="predicted"/>
<sequence>MTSAPDRPAAPAPGTRLLMPVILLAIFTVPLSVSGTAVSLGDIADDLGSSSVGEQWVLNGYNLTFACSTLVWGSVADIIGRWQALFFGLLTFGAGSALSLFAGDYWVLDGARLLAGAGAGAVFSVGTAVVSSHFEGERRTRAFALLGSVAGLSLAFGPSLCGLLTQLSGWRLVYGFQLACLVVACAGMPLIRRAAAHEKRHAARIDWPGAALFCTATTVTLGGLALGSATGWASPPFLLCTALGIGCYGLFAWRESTAPNPLLSLRTLRSRRFSGITLVVAVASFTFTNAVAYLPVFFQGAYGASAGASGAYLMFLTLPVLVAPLIAARLTARGTPAHTIFTWSIGLLVVGLVLAGATAAPGLVWMMLPMVVVGIGFGLQAGLVDGEALAHVPADEAGMGAGWINTVRLGSEAIAVSLFGSLFASFAGDADDASRGGFAAITIGSTLCAAVLGIVSVLLMRRRPGPAAPAGEPRAADHVA</sequence>
<dbReference type="InterPro" id="IPR020846">
    <property type="entry name" value="MFS_dom"/>
</dbReference>
<comment type="subcellular location">
    <subcellularLocation>
        <location evidence="1">Cell membrane</location>
        <topology evidence="1">Multi-pass membrane protein</topology>
    </subcellularLocation>
</comment>
<accession>A0A5P2CPU8</accession>
<evidence type="ECO:0000259" key="8">
    <source>
        <dbReference type="PROSITE" id="PS50850"/>
    </source>
</evidence>
<keyword evidence="6" id="KW-0046">Antibiotic resistance</keyword>
<evidence type="ECO:0000256" key="3">
    <source>
        <dbReference type="ARBA" id="ARBA00022692"/>
    </source>
</evidence>
<dbReference type="SUPFAM" id="SSF103473">
    <property type="entry name" value="MFS general substrate transporter"/>
    <property type="match status" value="1"/>
</dbReference>
<gene>
    <name evidence="9" type="ORF">DEJ49_24800</name>
</gene>
<dbReference type="EMBL" id="CP029191">
    <property type="protein sequence ID" value="QES43778.1"/>
    <property type="molecule type" value="Genomic_DNA"/>
</dbReference>
<keyword evidence="5 7" id="KW-0472">Membrane</keyword>
<feature type="transmembrane region" description="Helical" evidence="7">
    <location>
        <begin position="60"/>
        <end position="79"/>
    </location>
</feature>
<evidence type="ECO:0000256" key="5">
    <source>
        <dbReference type="ARBA" id="ARBA00023136"/>
    </source>
</evidence>
<dbReference type="Gene3D" id="1.20.1250.20">
    <property type="entry name" value="MFS general substrate transporter like domains"/>
    <property type="match status" value="1"/>
</dbReference>
<dbReference type="InterPro" id="IPR036259">
    <property type="entry name" value="MFS_trans_sf"/>
</dbReference>
<organism evidence="9 10">
    <name type="scientific">Streptomyces venezuelae</name>
    <dbReference type="NCBI Taxonomy" id="54571"/>
    <lineage>
        <taxon>Bacteria</taxon>
        <taxon>Bacillati</taxon>
        <taxon>Actinomycetota</taxon>
        <taxon>Actinomycetes</taxon>
        <taxon>Kitasatosporales</taxon>
        <taxon>Streptomycetaceae</taxon>
        <taxon>Streptomyces</taxon>
    </lineage>
</organism>
<keyword evidence="2" id="KW-0813">Transport</keyword>
<feature type="transmembrane region" description="Helical" evidence="7">
    <location>
        <begin position="340"/>
        <end position="357"/>
    </location>
</feature>
<protein>
    <submittedName>
        <fullName evidence="9">MFS transporter</fullName>
    </submittedName>
</protein>
<feature type="transmembrane region" description="Helical" evidence="7">
    <location>
        <begin position="405"/>
        <end position="426"/>
    </location>
</feature>
<dbReference type="Proteomes" id="UP000324015">
    <property type="component" value="Chromosome"/>
</dbReference>
<evidence type="ECO:0000313" key="10">
    <source>
        <dbReference type="Proteomes" id="UP000324015"/>
    </source>
</evidence>
<feature type="transmembrane region" description="Helical" evidence="7">
    <location>
        <begin position="363"/>
        <end position="384"/>
    </location>
</feature>
<feature type="transmembrane region" description="Helical" evidence="7">
    <location>
        <begin position="438"/>
        <end position="459"/>
    </location>
</feature>
<keyword evidence="4 7" id="KW-1133">Transmembrane helix</keyword>
<dbReference type="PANTHER" id="PTHR42718:SF9">
    <property type="entry name" value="MAJOR FACILITATOR SUPERFAMILY MULTIDRUG TRANSPORTER MFSC"/>
    <property type="match status" value="1"/>
</dbReference>
<dbReference type="InterPro" id="IPR011701">
    <property type="entry name" value="MFS"/>
</dbReference>
<feature type="transmembrane region" description="Helical" evidence="7">
    <location>
        <begin position="86"/>
        <end position="107"/>
    </location>
</feature>
<dbReference type="GO" id="GO:0046677">
    <property type="term" value="P:response to antibiotic"/>
    <property type="evidence" value="ECO:0007669"/>
    <property type="project" value="UniProtKB-KW"/>
</dbReference>
<dbReference type="PRINTS" id="PR01036">
    <property type="entry name" value="TCRTETB"/>
</dbReference>
<dbReference type="Gene3D" id="1.20.1720.10">
    <property type="entry name" value="Multidrug resistance protein D"/>
    <property type="match status" value="1"/>
</dbReference>
<reference evidence="9 10" key="1">
    <citation type="submission" date="2018-05" db="EMBL/GenBank/DDBJ databases">
        <title>Streptomyces venezuelae.</title>
        <authorList>
            <person name="Kim W."/>
            <person name="Lee N."/>
            <person name="Cho B.-K."/>
        </authorList>
    </citation>
    <scope>NUCLEOTIDE SEQUENCE [LARGE SCALE GENOMIC DNA]</scope>
    <source>
        <strain evidence="9 10">ATCC 14585</strain>
    </source>
</reference>
<evidence type="ECO:0000313" key="9">
    <source>
        <dbReference type="EMBL" id="QES43778.1"/>
    </source>
</evidence>
<feature type="transmembrane region" description="Helical" evidence="7">
    <location>
        <begin position="113"/>
        <end position="131"/>
    </location>
</feature>
<dbReference type="PROSITE" id="PS50850">
    <property type="entry name" value="MFS"/>
    <property type="match status" value="1"/>
</dbReference>
<evidence type="ECO:0000256" key="6">
    <source>
        <dbReference type="ARBA" id="ARBA00023251"/>
    </source>
</evidence>
<evidence type="ECO:0000256" key="7">
    <source>
        <dbReference type="SAM" id="Phobius"/>
    </source>
</evidence>
<dbReference type="GO" id="GO:0022857">
    <property type="term" value="F:transmembrane transporter activity"/>
    <property type="evidence" value="ECO:0007669"/>
    <property type="project" value="InterPro"/>
</dbReference>
<feature type="transmembrane region" description="Helical" evidence="7">
    <location>
        <begin position="21"/>
        <end position="40"/>
    </location>
</feature>
<dbReference type="GO" id="GO:0005886">
    <property type="term" value="C:plasma membrane"/>
    <property type="evidence" value="ECO:0007669"/>
    <property type="project" value="UniProtKB-SubCell"/>
</dbReference>
<dbReference type="RefSeq" id="WP_150186162.1">
    <property type="nucleotide sequence ID" value="NZ_CP029191.1"/>
</dbReference>
<evidence type="ECO:0000256" key="2">
    <source>
        <dbReference type="ARBA" id="ARBA00022448"/>
    </source>
</evidence>
<evidence type="ECO:0000256" key="1">
    <source>
        <dbReference type="ARBA" id="ARBA00004651"/>
    </source>
</evidence>
<feature type="domain" description="Major facilitator superfamily (MFS) profile" evidence="8">
    <location>
        <begin position="18"/>
        <end position="463"/>
    </location>
</feature>
<dbReference type="AlphaFoldDB" id="A0A5P2CPU8"/>
<feature type="transmembrane region" description="Helical" evidence="7">
    <location>
        <begin position="273"/>
        <end position="298"/>
    </location>
</feature>
<feature type="transmembrane region" description="Helical" evidence="7">
    <location>
        <begin position="232"/>
        <end position="253"/>
    </location>
</feature>
<feature type="transmembrane region" description="Helical" evidence="7">
    <location>
        <begin position="173"/>
        <end position="195"/>
    </location>
</feature>
<feature type="transmembrane region" description="Helical" evidence="7">
    <location>
        <begin position="310"/>
        <end position="328"/>
    </location>
</feature>
<keyword evidence="3 7" id="KW-0812">Transmembrane</keyword>
<dbReference type="PANTHER" id="PTHR42718">
    <property type="entry name" value="MAJOR FACILITATOR SUPERFAMILY MULTIDRUG TRANSPORTER MFSC"/>
    <property type="match status" value="1"/>
</dbReference>